<dbReference type="AlphaFoldDB" id="A0A2Z7B2B2"/>
<dbReference type="PANTHER" id="PTHR33116">
    <property type="entry name" value="REVERSE TRANSCRIPTASE ZINC-BINDING DOMAIN-CONTAINING PROTEIN-RELATED-RELATED"/>
    <property type="match status" value="1"/>
</dbReference>
<dbReference type="EMBL" id="KV010132">
    <property type="protein sequence ID" value="KZV28471.1"/>
    <property type="molecule type" value="Genomic_DNA"/>
</dbReference>
<proteinExistence type="predicted"/>
<feature type="domain" description="Reverse transcriptase" evidence="2">
    <location>
        <begin position="1"/>
        <end position="81"/>
    </location>
</feature>
<name>A0A2Z7B2B2_9LAMI</name>
<keyword evidence="1" id="KW-0472">Membrane</keyword>
<feature type="transmembrane region" description="Helical" evidence="1">
    <location>
        <begin position="276"/>
        <end position="297"/>
    </location>
</feature>
<feature type="transmembrane region" description="Helical" evidence="1">
    <location>
        <begin position="244"/>
        <end position="264"/>
    </location>
</feature>
<accession>A0A2Z7B2B2</accession>
<evidence type="ECO:0000256" key="1">
    <source>
        <dbReference type="SAM" id="Phobius"/>
    </source>
</evidence>
<dbReference type="PROSITE" id="PS50878">
    <property type="entry name" value="RT_POL"/>
    <property type="match status" value="1"/>
</dbReference>
<keyword evidence="1" id="KW-1133">Transmembrane helix</keyword>
<dbReference type="Proteomes" id="UP000250235">
    <property type="component" value="Unassembled WGS sequence"/>
</dbReference>
<dbReference type="InterPro" id="IPR000477">
    <property type="entry name" value="RT_dom"/>
</dbReference>
<protein>
    <recommendedName>
        <fullName evidence="2">Reverse transcriptase domain-containing protein</fullName>
    </recommendedName>
</protein>
<sequence length="308" mass="34237">MISHLTYADDIVIFANGNIRGIKRIIEFLHHYESCSGQSVNVHKSSIILPSGISPARRSSLLRITGFREEQLPIRYLGAPLYRGNRKCSLFDPLVQTIRKRLEGWETKTLSSGSLMTLIRSVLLSIPIYLFQVIQPPIGVMNTIERIFNSFLWGSRPNDKKWHWASWSRACLPVREGGLGFRRLKDIVTSFFCKLRFRLRQGSSLWASFLLRKYCRRSHPAGAPAATSLPFGAVSPGSDPSRRLAFAGGLDLMISLSGMIFGVATRPFRVCTPSVALGLFSSLIFLGMMPGILISSVPSLPPLPLSTS</sequence>
<gene>
    <name evidence="3" type="ORF">F511_03274</name>
</gene>
<evidence type="ECO:0000313" key="3">
    <source>
        <dbReference type="EMBL" id="KZV28471.1"/>
    </source>
</evidence>
<reference evidence="3 4" key="1">
    <citation type="journal article" date="2015" name="Proc. Natl. Acad. Sci. U.S.A.">
        <title>The resurrection genome of Boea hygrometrica: A blueprint for survival of dehydration.</title>
        <authorList>
            <person name="Xiao L."/>
            <person name="Yang G."/>
            <person name="Zhang L."/>
            <person name="Yang X."/>
            <person name="Zhao S."/>
            <person name="Ji Z."/>
            <person name="Zhou Q."/>
            <person name="Hu M."/>
            <person name="Wang Y."/>
            <person name="Chen M."/>
            <person name="Xu Y."/>
            <person name="Jin H."/>
            <person name="Xiao X."/>
            <person name="Hu G."/>
            <person name="Bao F."/>
            <person name="Hu Y."/>
            <person name="Wan P."/>
            <person name="Li L."/>
            <person name="Deng X."/>
            <person name="Kuang T."/>
            <person name="Xiang C."/>
            <person name="Zhu J.K."/>
            <person name="Oliver M.J."/>
            <person name="He Y."/>
        </authorList>
    </citation>
    <scope>NUCLEOTIDE SEQUENCE [LARGE SCALE GENOMIC DNA]</scope>
    <source>
        <strain evidence="4">cv. XS01</strain>
    </source>
</reference>
<dbReference type="OrthoDB" id="913896at2759"/>
<dbReference type="PANTHER" id="PTHR33116:SF80">
    <property type="entry name" value="REVERSE TRANSCRIPTASE ZINC-BINDING DOMAIN-CONTAINING PROTEIN"/>
    <property type="match status" value="1"/>
</dbReference>
<organism evidence="3 4">
    <name type="scientific">Dorcoceras hygrometricum</name>
    <dbReference type="NCBI Taxonomy" id="472368"/>
    <lineage>
        <taxon>Eukaryota</taxon>
        <taxon>Viridiplantae</taxon>
        <taxon>Streptophyta</taxon>
        <taxon>Embryophyta</taxon>
        <taxon>Tracheophyta</taxon>
        <taxon>Spermatophyta</taxon>
        <taxon>Magnoliopsida</taxon>
        <taxon>eudicotyledons</taxon>
        <taxon>Gunneridae</taxon>
        <taxon>Pentapetalae</taxon>
        <taxon>asterids</taxon>
        <taxon>lamiids</taxon>
        <taxon>Lamiales</taxon>
        <taxon>Gesneriaceae</taxon>
        <taxon>Didymocarpoideae</taxon>
        <taxon>Trichosporeae</taxon>
        <taxon>Loxocarpinae</taxon>
        <taxon>Dorcoceras</taxon>
    </lineage>
</organism>
<evidence type="ECO:0000313" key="4">
    <source>
        <dbReference type="Proteomes" id="UP000250235"/>
    </source>
</evidence>
<evidence type="ECO:0000259" key="2">
    <source>
        <dbReference type="PROSITE" id="PS50878"/>
    </source>
</evidence>
<keyword evidence="4" id="KW-1185">Reference proteome</keyword>
<keyword evidence="1" id="KW-0812">Transmembrane</keyword>